<protein>
    <submittedName>
        <fullName evidence="1">Uncharacterized protein</fullName>
    </submittedName>
</protein>
<sequence>MLRLLEKFPLKELTAAVEQALAIDVTDAESIRTILEHRADEPVTVFSLDGRPHLARVHVPTTDVASYGVLLGGQAS</sequence>
<dbReference type="KEGG" id="knv:Pan216_11230"/>
<dbReference type="Proteomes" id="UP000317093">
    <property type="component" value="Chromosome"/>
</dbReference>
<accession>A0A518B008</accession>
<dbReference type="EMBL" id="CP036279">
    <property type="protein sequence ID" value="QDU60284.1"/>
    <property type="molecule type" value="Genomic_DNA"/>
</dbReference>
<dbReference type="AlphaFoldDB" id="A0A518B008"/>
<organism evidence="1 2">
    <name type="scientific">Kolteria novifilia</name>
    <dbReference type="NCBI Taxonomy" id="2527975"/>
    <lineage>
        <taxon>Bacteria</taxon>
        <taxon>Pseudomonadati</taxon>
        <taxon>Planctomycetota</taxon>
        <taxon>Planctomycetia</taxon>
        <taxon>Kolteriales</taxon>
        <taxon>Kolteriaceae</taxon>
        <taxon>Kolteria</taxon>
    </lineage>
</organism>
<proteinExistence type="predicted"/>
<reference evidence="1 2" key="1">
    <citation type="submission" date="2019-02" db="EMBL/GenBank/DDBJ databases">
        <title>Deep-cultivation of Planctomycetes and their phenomic and genomic characterization uncovers novel biology.</title>
        <authorList>
            <person name="Wiegand S."/>
            <person name="Jogler M."/>
            <person name="Boedeker C."/>
            <person name="Pinto D."/>
            <person name="Vollmers J."/>
            <person name="Rivas-Marin E."/>
            <person name="Kohn T."/>
            <person name="Peeters S.H."/>
            <person name="Heuer A."/>
            <person name="Rast P."/>
            <person name="Oberbeckmann S."/>
            <person name="Bunk B."/>
            <person name="Jeske O."/>
            <person name="Meyerdierks A."/>
            <person name="Storesund J.E."/>
            <person name="Kallscheuer N."/>
            <person name="Luecker S."/>
            <person name="Lage O.M."/>
            <person name="Pohl T."/>
            <person name="Merkel B.J."/>
            <person name="Hornburger P."/>
            <person name="Mueller R.-W."/>
            <person name="Bruemmer F."/>
            <person name="Labrenz M."/>
            <person name="Spormann A.M."/>
            <person name="Op den Camp H."/>
            <person name="Overmann J."/>
            <person name="Amann R."/>
            <person name="Jetten M.S.M."/>
            <person name="Mascher T."/>
            <person name="Medema M.H."/>
            <person name="Devos D.P."/>
            <person name="Kaster A.-K."/>
            <person name="Ovreas L."/>
            <person name="Rohde M."/>
            <person name="Galperin M.Y."/>
            <person name="Jogler C."/>
        </authorList>
    </citation>
    <scope>NUCLEOTIDE SEQUENCE [LARGE SCALE GENOMIC DNA]</scope>
    <source>
        <strain evidence="1 2">Pan216</strain>
    </source>
</reference>
<evidence type="ECO:0000313" key="1">
    <source>
        <dbReference type="EMBL" id="QDU60284.1"/>
    </source>
</evidence>
<keyword evidence="2" id="KW-1185">Reference proteome</keyword>
<evidence type="ECO:0000313" key="2">
    <source>
        <dbReference type="Proteomes" id="UP000317093"/>
    </source>
</evidence>
<name>A0A518B008_9BACT</name>
<gene>
    <name evidence="1" type="ORF">Pan216_11230</name>
</gene>